<dbReference type="STRING" id="39029.BSR42_08120"/>
<dbReference type="EMBL" id="LEKT01000002">
    <property type="protein sequence ID" value="KMO87724.1"/>
    <property type="molecule type" value="Genomic_DNA"/>
</dbReference>
<evidence type="ECO:0000313" key="1">
    <source>
        <dbReference type="EMBL" id="KMO87724.1"/>
    </source>
</evidence>
<evidence type="ECO:0008006" key="3">
    <source>
        <dbReference type="Google" id="ProtNLM"/>
    </source>
</evidence>
<accession>A0A0J6WYK1</accession>
<dbReference type="Pfam" id="PF12672">
    <property type="entry name" value="DUF3793"/>
    <property type="match status" value="1"/>
</dbReference>
<organism evidence="1 2">
    <name type="scientific">Megasphaera cerevisiae DSM 20462</name>
    <dbReference type="NCBI Taxonomy" id="1122219"/>
    <lineage>
        <taxon>Bacteria</taxon>
        <taxon>Bacillati</taxon>
        <taxon>Bacillota</taxon>
        <taxon>Negativicutes</taxon>
        <taxon>Veillonellales</taxon>
        <taxon>Veillonellaceae</taxon>
        <taxon>Megasphaera</taxon>
    </lineage>
</organism>
<evidence type="ECO:0000313" key="2">
    <source>
        <dbReference type="Proteomes" id="UP000036503"/>
    </source>
</evidence>
<name>A0A0J6WYK1_9FIRM</name>
<dbReference type="RefSeq" id="WP_048512945.1">
    <property type="nucleotide sequence ID" value="NZ_FUXD01000009.1"/>
</dbReference>
<proteinExistence type="predicted"/>
<reference evidence="1 2" key="1">
    <citation type="submission" date="2015-06" db="EMBL/GenBank/DDBJ databases">
        <title>Draft genome sequence of beer spoilage bacterium Megasphaera cerevisiae type strain 20462.</title>
        <authorList>
            <person name="Kutumbaka K."/>
            <person name="Pasmowitz J."/>
            <person name="Mategko J."/>
            <person name="Reyes D."/>
            <person name="Friedrich A."/>
            <person name="Han S."/>
            <person name="Martens-Habbena W."/>
            <person name="Neal-McKinney J."/>
            <person name="Janagama H.K."/>
            <person name="Nadala C."/>
            <person name="Samadpour M."/>
        </authorList>
    </citation>
    <scope>NUCLEOTIDE SEQUENCE [LARGE SCALE GENOMIC DNA]</scope>
    <source>
        <strain evidence="1 2">DSM 20462</strain>
    </source>
</reference>
<dbReference type="OrthoDB" id="5393676at2"/>
<keyword evidence="2" id="KW-1185">Reference proteome</keyword>
<dbReference type="Proteomes" id="UP000036503">
    <property type="component" value="Unassembled WGS sequence"/>
</dbReference>
<gene>
    <name evidence="1" type="ORF">AB840_00920</name>
</gene>
<protein>
    <recommendedName>
        <fullName evidence="3">DUF3793 domain-containing protein</fullName>
    </recommendedName>
</protein>
<sequence>MDVDTLLVNHCSPTLAGLKMGTLLCLPHEVPWQEHFHIFDIYNQKYNKKGLHFLILFRCPQRTLLYVYRPAMVEIYLRKKEISSFLQSYGYQSGSTLTAMLNHLSRRFYEGGCFPHESGIFLGYPLEDVCGFITNQGNHAKLCGDWKVYGDALEASLIFKKFNCCRQDYMNRLAVGTTLESLIVA</sequence>
<dbReference type="AlphaFoldDB" id="A0A0J6WYK1"/>
<dbReference type="InParanoid" id="A0A0J6WYK1"/>
<dbReference type="PATRIC" id="fig|1122219.3.peg.210"/>
<dbReference type="InterPro" id="IPR024523">
    <property type="entry name" value="DUF3793"/>
</dbReference>
<comment type="caution">
    <text evidence="1">The sequence shown here is derived from an EMBL/GenBank/DDBJ whole genome shotgun (WGS) entry which is preliminary data.</text>
</comment>